<dbReference type="SUPFAM" id="SSF81296">
    <property type="entry name" value="E set domains"/>
    <property type="match status" value="1"/>
</dbReference>
<dbReference type="InterPro" id="IPR014756">
    <property type="entry name" value="Ig_E-set"/>
</dbReference>
<gene>
    <name evidence="5" type="ORF">PZE19_18730</name>
</gene>
<dbReference type="PANTHER" id="PTHR10357">
    <property type="entry name" value="ALPHA-AMYLASE FAMILY MEMBER"/>
    <property type="match status" value="1"/>
</dbReference>
<proteinExistence type="predicted"/>
<organism evidence="5 6">
    <name type="scientific">Paludisphaera mucosa</name>
    <dbReference type="NCBI Taxonomy" id="3030827"/>
    <lineage>
        <taxon>Bacteria</taxon>
        <taxon>Pseudomonadati</taxon>
        <taxon>Planctomycetota</taxon>
        <taxon>Planctomycetia</taxon>
        <taxon>Isosphaerales</taxon>
        <taxon>Isosphaeraceae</taxon>
        <taxon>Paludisphaera</taxon>
    </lineage>
</organism>
<dbReference type="InterPro" id="IPR013780">
    <property type="entry name" value="Glyco_hydro_b"/>
</dbReference>
<dbReference type="Gene3D" id="3.20.20.80">
    <property type="entry name" value="Glycosidases"/>
    <property type="match status" value="1"/>
</dbReference>
<evidence type="ECO:0000256" key="3">
    <source>
        <dbReference type="SAM" id="SignalP"/>
    </source>
</evidence>
<keyword evidence="1 5" id="KW-0378">Hydrolase</keyword>
<reference evidence="5 6" key="1">
    <citation type="submission" date="2023-03" db="EMBL/GenBank/DDBJ databases">
        <title>Paludisphaera mucosa sp. nov. a novel planctomycete from northern fen.</title>
        <authorList>
            <person name="Ivanova A."/>
        </authorList>
    </citation>
    <scope>NUCLEOTIDE SEQUENCE [LARGE SCALE GENOMIC DNA]</scope>
    <source>
        <strain evidence="5 6">Pla2</strain>
    </source>
</reference>
<protein>
    <submittedName>
        <fullName evidence="5">Alpha-amylase family glycosyl hydrolase</fullName>
    </submittedName>
</protein>
<dbReference type="EMBL" id="JARRAG010000002">
    <property type="protein sequence ID" value="MDG3005828.1"/>
    <property type="molecule type" value="Genomic_DNA"/>
</dbReference>
<comment type="caution">
    <text evidence="5">The sequence shown here is derived from an EMBL/GenBank/DDBJ whole genome shotgun (WGS) entry which is preliminary data.</text>
</comment>
<evidence type="ECO:0000313" key="5">
    <source>
        <dbReference type="EMBL" id="MDG3005828.1"/>
    </source>
</evidence>
<dbReference type="Pfam" id="PF09087">
    <property type="entry name" value="Cyc-maltodext_N"/>
    <property type="match status" value="1"/>
</dbReference>
<dbReference type="RefSeq" id="WP_277862157.1">
    <property type="nucleotide sequence ID" value="NZ_JARRAG010000002.1"/>
</dbReference>
<sequence length="614" mass="67361">MPTAPARLVALAVILTTAAAAGAQTVDRVGPPSWWVDDEPQRLTLLVEGSGLLDAAVRVAEGPIRIERIEAIAGGRAVFVDVAIPAGAAPGRCTIAIGPNVRIPWDLVPRPPRRPQPFGPDDVVYLVMPDRFADGDPTNNEAPDGDRMFDRKDAHAYHGGDFAGLRKRLPALADLGVTALWLTPLYRPADNWTEANVAGKPRKLADFHGYAPVDFYAINPRFGTFDEYRALVAEAHALGLKVIQDQLLGFTGPEHPWRDRPPTDDWLHGPIGHPPEVSFRLGALADPHALESERRGVTDGWYYGLLPDLNMRDDRVIRYAFQQSLWWTTLFEADGVRLDTFPMVDRTFWRTWHGRLQATHPAMRAVGEAMTWDASELSFFQGGRAGWDGVDPGVESVFDFPMQGAATGVFRGKDPVSFLAQRLGSDHLYSNPDLLMTLLDNHDLPRLASVPGVTPARLRLAAAFLLTSRGIPQITWGDEIGLPGDGDDRRDYPGGFPGDPRDALTAAGRTPEEERLFSTYRALLHLRKDEPSLRRGRQTTLMATDEAYAFLREFEGSRVVVALNRGGKPARLKMPAFLTGPAVVLMGEGRWTPGPDGAVLDVPPESAVILGYAR</sequence>
<dbReference type="SUPFAM" id="SSF51445">
    <property type="entry name" value="(Trans)glycosidases"/>
    <property type="match status" value="1"/>
</dbReference>
<feature type="domain" description="Glycosyl hydrolase family 13 catalytic" evidence="4">
    <location>
        <begin position="126"/>
        <end position="527"/>
    </location>
</feature>
<evidence type="ECO:0000256" key="1">
    <source>
        <dbReference type="ARBA" id="ARBA00022801"/>
    </source>
</evidence>
<dbReference type="PANTHER" id="PTHR10357:SF210">
    <property type="entry name" value="MALTODEXTRIN GLUCOSIDASE"/>
    <property type="match status" value="1"/>
</dbReference>
<keyword evidence="3" id="KW-0732">Signal</keyword>
<name>A0ABT6FE24_9BACT</name>
<evidence type="ECO:0000259" key="4">
    <source>
        <dbReference type="SMART" id="SM00642"/>
    </source>
</evidence>
<dbReference type="InterPro" id="IPR015171">
    <property type="entry name" value="Cyc-maltodext_N"/>
</dbReference>
<accession>A0ABT6FE24</accession>
<dbReference type="SUPFAM" id="SSF51011">
    <property type="entry name" value="Glycosyl hydrolase domain"/>
    <property type="match status" value="1"/>
</dbReference>
<dbReference type="InterPro" id="IPR017853">
    <property type="entry name" value="GH"/>
</dbReference>
<dbReference type="GO" id="GO:0016787">
    <property type="term" value="F:hydrolase activity"/>
    <property type="evidence" value="ECO:0007669"/>
    <property type="project" value="UniProtKB-KW"/>
</dbReference>
<keyword evidence="2" id="KW-0326">Glycosidase</keyword>
<keyword evidence="6" id="KW-1185">Reference proteome</keyword>
<dbReference type="Gene3D" id="2.60.40.10">
    <property type="entry name" value="Immunoglobulins"/>
    <property type="match status" value="1"/>
</dbReference>
<evidence type="ECO:0000256" key="2">
    <source>
        <dbReference type="ARBA" id="ARBA00023295"/>
    </source>
</evidence>
<dbReference type="Proteomes" id="UP001216907">
    <property type="component" value="Unassembled WGS sequence"/>
</dbReference>
<feature type="signal peptide" evidence="3">
    <location>
        <begin position="1"/>
        <end position="23"/>
    </location>
</feature>
<dbReference type="Gene3D" id="2.60.40.1180">
    <property type="entry name" value="Golgi alpha-mannosidase II"/>
    <property type="match status" value="1"/>
</dbReference>
<feature type="chain" id="PRO_5046193526" evidence="3">
    <location>
        <begin position="24"/>
        <end position="614"/>
    </location>
</feature>
<dbReference type="InterPro" id="IPR013783">
    <property type="entry name" value="Ig-like_fold"/>
</dbReference>
<dbReference type="InterPro" id="IPR006047">
    <property type="entry name" value="GH13_cat_dom"/>
</dbReference>
<dbReference type="SMART" id="SM00642">
    <property type="entry name" value="Aamy"/>
    <property type="match status" value="1"/>
</dbReference>
<dbReference type="Pfam" id="PF00128">
    <property type="entry name" value="Alpha-amylase"/>
    <property type="match status" value="1"/>
</dbReference>
<evidence type="ECO:0000313" key="6">
    <source>
        <dbReference type="Proteomes" id="UP001216907"/>
    </source>
</evidence>